<dbReference type="UniPathway" id="UPA00908">
    <property type="reaction ID" value="UER00884"/>
</dbReference>
<comment type="pathway">
    <text evidence="1">Purine metabolism; ppGpp biosynthesis; ppGpp from GTP: step 1/2.</text>
</comment>
<feature type="domain" description="RelA/SpoT" evidence="2">
    <location>
        <begin position="48"/>
        <end position="174"/>
    </location>
</feature>
<dbReference type="PANTHER" id="PTHR41773:SF1">
    <property type="entry name" value="RELA_SPOT DOMAIN-CONTAINING PROTEIN"/>
    <property type="match status" value="1"/>
</dbReference>
<keyword evidence="4" id="KW-1185">Reference proteome</keyword>
<organism evidence="3 4">
    <name type="scientific">Paenibacillus wynnii</name>
    <dbReference type="NCBI Taxonomy" id="268407"/>
    <lineage>
        <taxon>Bacteria</taxon>
        <taxon>Bacillati</taxon>
        <taxon>Bacillota</taxon>
        <taxon>Bacilli</taxon>
        <taxon>Bacillales</taxon>
        <taxon>Paenibacillaceae</taxon>
        <taxon>Paenibacillus</taxon>
    </lineage>
</organism>
<reference evidence="3 4" key="2">
    <citation type="submission" date="2014-10" db="EMBL/GenBank/DDBJ databases">
        <title>Comparative genomics of the Paenibacillus odorifer group.</title>
        <authorList>
            <person name="Tsai Y.-C."/>
            <person name="Martin N."/>
            <person name="Korlach J."/>
            <person name="Wiedmann M."/>
        </authorList>
    </citation>
    <scope>NUCLEOTIDE SEQUENCE [LARGE SCALE GENOMIC DNA]</scope>
    <source>
        <strain evidence="3 4">DSM 18334</strain>
    </source>
</reference>
<proteinExistence type="predicted"/>
<dbReference type="PANTHER" id="PTHR41773">
    <property type="entry name" value="GTP PYROPHOSPHATASE-RELATED"/>
    <property type="match status" value="1"/>
</dbReference>
<dbReference type="RefSeq" id="WP_036658602.1">
    <property type="nucleotide sequence ID" value="NZ_JQCR01000003.1"/>
</dbReference>
<dbReference type="EMBL" id="JQCR01000003">
    <property type="protein sequence ID" value="KGE18426.1"/>
    <property type="molecule type" value="Genomic_DNA"/>
</dbReference>
<reference evidence="3 4" key="1">
    <citation type="submission" date="2014-08" db="EMBL/GenBank/DDBJ databases">
        <authorList>
            <person name="den Bakker H.C."/>
        </authorList>
    </citation>
    <scope>NUCLEOTIDE SEQUENCE [LARGE SCALE GENOMIC DNA]</scope>
    <source>
        <strain evidence="3 4">DSM 18334</strain>
    </source>
</reference>
<dbReference type="Gene3D" id="3.30.460.10">
    <property type="entry name" value="Beta Polymerase, domain 2"/>
    <property type="match status" value="1"/>
</dbReference>
<dbReference type="Gene3D" id="1.10.287.860">
    <property type="entry name" value="Nucleotidyltransferase"/>
    <property type="match status" value="1"/>
</dbReference>
<accession>A0A098M8N6</accession>
<dbReference type="InterPro" id="IPR007685">
    <property type="entry name" value="RelA_SpoT"/>
</dbReference>
<dbReference type="SUPFAM" id="SSF81301">
    <property type="entry name" value="Nucleotidyltransferase"/>
    <property type="match status" value="1"/>
</dbReference>
<name>A0A098M8N6_9BACL</name>
<dbReference type="CDD" id="cd05399">
    <property type="entry name" value="NT_Rel-Spo_like"/>
    <property type="match status" value="1"/>
</dbReference>
<dbReference type="SMART" id="SM00954">
    <property type="entry name" value="RelA_SpoT"/>
    <property type="match status" value="1"/>
</dbReference>
<evidence type="ECO:0000256" key="1">
    <source>
        <dbReference type="ARBA" id="ARBA00004976"/>
    </source>
</evidence>
<sequence length="367" mass="42837">MEKSRKVQEAVEWYQNNRDFYKRLALKVELIIKEILEYQGINYHSVSSRAKDIDSFAEKASKDKYSNPKEQIKDLAGIRVIAYVEADLSKICEVIEREFIIYSEDSGDKSSSLAINQVGYRSVHYISEFSKSRVELPEFQRFNEVCFEIQVRTILQHAWAEIEHDRSYKFKGVLPNESSIKRRFALLAGLLELADREFDSIVKDIDLYSEVVEGSTSAGDLEIEINSISLHSYLSQRYKTELKKNIVQDYGYHDSSEKIIGELSRYGLTKLSEIDVLIPKNFCENIESVESSEMNFIGLLRLIMVINDYRKYFEKAWRNGWQHMSDDFAEMLQRYDIPVVSLLESYEISCDLFELHFDSEINEGKED</sequence>
<dbReference type="GO" id="GO:0015970">
    <property type="term" value="P:guanosine tetraphosphate biosynthetic process"/>
    <property type="evidence" value="ECO:0007669"/>
    <property type="project" value="UniProtKB-UniPathway"/>
</dbReference>
<dbReference type="Proteomes" id="UP000029734">
    <property type="component" value="Unassembled WGS sequence"/>
</dbReference>
<dbReference type="AlphaFoldDB" id="A0A098M8N6"/>
<evidence type="ECO:0000313" key="3">
    <source>
        <dbReference type="EMBL" id="KGE18426.1"/>
    </source>
</evidence>
<evidence type="ECO:0000259" key="2">
    <source>
        <dbReference type="SMART" id="SM00954"/>
    </source>
</evidence>
<gene>
    <name evidence="3" type="ORF">PWYN_28400</name>
</gene>
<comment type="caution">
    <text evidence="3">The sequence shown here is derived from an EMBL/GenBank/DDBJ whole genome shotgun (WGS) entry which is preliminary data.</text>
</comment>
<evidence type="ECO:0000313" key="4">
    <source>
        <dbReference type="Proteomes" id="UP000029734"/>
    </source>
</evidence>
<dbReference type="eggNOG" id="COG2357">
    <property type="taxonomic scope" value="Bacteria"/>
</dbReference>
<dbReference type="InterPro" id="IPR043519">
    <property type="entry name" value="NT_sf"/>
</dbReference>
<protein>
    <recommendedName>
        <fullName evidence="2">RelA/SpoT domain-containing protein</fullName>
    </recommendedName>
</protein>
<dbReference type="OrthoDB" id="9801824at2"/>
<dbReference type="Pfam" id="PF04607">
    <property type="entry name" value="RelA_SpoT"/>
    <property type="match status" value="1"/>
</dbReference>
<dbReference type="STRING" id="268407.PWYN_28400"/>